<evidence type="ECO:0000256" key="4">
    <source>
        <dbReference type="ARBA" id="ARBA00012477"/>
    </source>
</evidence>
<feature type="compositionally biased region" description="Basic and acidic residues" evidence="11">
    <location>
        <begin position="924"/>
        <end position="935"/>
    </location>
</feature>
<name>A0A9P4IXH9_9PEZI</name>
<keyword evidence="6" id="KW-0540">Nuclease</keyword>
<evidence type="ECO:0000313" key="13">
    <source>
        <dbReference type="EMBL" id="KAF2148563.1"/>
    </source>
</evidence>
<evidence type="ECO:0000256" key="5">
    <source>
        <dbReference type="ARBA" id="ARBA00022694"/>
    </source>
</evidence>
<reference evidence="13" key="1">
    <citation type="journal article" date="2020" name="Stud. Mycol.">
        <title>101 Dothideomycetes genomes: a test case for predicting lifestyles and emergence of pathogens.</title>
        <authorList>
            <person name="Haridas S."/>
            <person name="Albert R."/>
            <person name="Binder M."/>
            <person name="Bloem J."/>
            <person name="Labutti K."/>
            <person name="Salamov A."/>
            <person name="Andreopoulos B."/>
            <person name="Baker S."/>
            <person name="Barry K."/>
            <person name="Bills G."/>
            <person name="Bluhm B."/>
            <person name="Cannon C."/>
            <person name="Castanera R."/>
            <person name="Culley D."/>
            <person name="Daum C."/>
            <person name="Ezra D."/>
            <person name="Gonzalez J."/>
            <person name="Henrissat B."/>
            <person name="Kuo A."/>
            <person name="Liang C."/>
            <person name="Lipzen A."/>
            <person name="Lutzoni F."/>
            <person name="Magnuson J."/>
            <person name="Mondo S."/>
            <person name="Nolan M."/>
            <person name="Ohm R."/>
            <person name="Pangilinan J."/>
            <person name="Park H.-J."/>
            <person name="Ramirez L."/>
            <person name="Alfaro M."/>
            <person name="Sun H."/>
            <person name="Tritt A."/>
            <person name="Yoshinaga Y."/>
            <person name="Zwiers L.-H."/>
            <person name="Turgeon B."/>
            <person name="Goodwin S."/>
            <person name="Spatafora J."/>
            <person name="Crous P."/>
            <person name="Grigoriev I."/>
        </authorList>
    </citation>
    <scope>NUCLEOTIDE SEQUENCE</scope>
    <source>
        <strain evidence="13">CBS 260.36</strain>
    </source>
</reference>
<gene>
    <name evidence="13" type="ORF">K461DRAFT_232672</name>
</gene>
<comment type="similarity">
    <text evidence="3">Belongs to the RNase Z family.</text>
</comment>
<feature type="domain" description="tRNase Z endonuclease" evidence="12">
    <location>
        <begin position="6"/>
        <end position="68"/>
    </location>
</feature>
<dbReference type="EMBL" id="ML996093">
    <property type="protein sequence ID" value="KAF2148563.1"/>
    <property type="molecule type" value="Genomic_DNA"/>
</dbReference>
<evidence type="ECO:0000256" key="11">
    <source>
        <dbReference type="SAM" id="MobiDB-lite"/>
    </source>
</evidence>
<dbReference type="InterPro" id="IPR047151">
    <property type="entry name" value="RNZ2-like"/>
</dbReference>
<evidence type="ECO:0000256" key="1">
    <source>
        <dbReference type="ARBA" id="ARBA00000402"/>
    </source>
</evidence>
<proteinExistence type="inferred from homology"/>
<dbReference type="Pfam" id="PF13691">
    <property type="entry name" value="Lactamase_B_4"/>
    <property type="match status" value="1"/>
</dbReference>
<keyword evidence="14" id="KW-1185">Reference proteome</keyword>
<accession>A0A9P4IXH9</accession>
<dbReference type="EC" id="3.1.26.11" evidence="4"/>
<feature type="region of interest" description="Disordered" evidence="11">
    <location>
        <begin position="187"/>
        <end position="207"/>
    </location>
</feature>
<evidence type="ECO:0000256" key="10">
    <source>
        <dbReference type="ARBA" id="ARBA00022833"/>
    </source>
</evidence>
<protein>
    <recommendedName>
        <fullName evidence="4">ribonuclease Z</fullName>
        <ecNumber evidence="4">3.1.26.11</ecNumber>
    </recommendedName>
</protein>
<comment type="caution">
    <text evidence="13">The sequence shown here is derived from an EMBL/GenBank/DDBJ whole genome shotgun (WGS) entry which is preliminary data.</text>
</comment>
<evidence type="ECO:0000256" key="2">
    <source>
        <dbReference type="ARBA" id="ARBA00001947"/>
    </source>
</evidence>
<evidence type="ECO:0000256" key="3">
    <source>
        <dbReference type="ARBA" id="ARBA00007823"/>
    </source>
</evidence>
<dbReference type="OrthoDB" id="527344at2759"/>
<dbReference type="GO" id="GO:1990180">
    <property type="term" value="P:mitochondrial tRNA 3'-end processing"/>
    <property type="evidence" value="ECO:0007669"/>
    <property type="project" value="TreeGrafter"/>
</dbReference>
<dbReference type="GO" id="GO:0042781">
    <property type="term" value="F:3'-tRNA processing endoribonuclease activity"/>
    <property type="evidence" value="ECO:0007669"/>
    <property type="project" value="UniProtKB-EC"/>
</dbReference>
<evidence type="ECO:0000259" key="12">
    <source>
        <dbReference type="Pfam" id="PF13691"/>
    </source>
</evidence>
<dbReference type="InterPro" id="IPR036866">
    <property type="entry name" value="RibonucZ/Hydroxyglut_hydro"/>
</dbReference>
<comment type="catalytic activity">
    <reaction evidence="1">
        <text>Endonucleolytic cleavage of RNA, removing extra 3' nucleotides from tRNA precursor, generating 3' termini of tRNAs. A 3'-hydroxy group is left at the tRNA terminus and a 5'-phosphoryl group is left at the trailer molecule.</text>
        <dbReference type="EC" id="3.1.26.11"/>
    </reaction>
</comment>
<dbReference type="Pfam" id="PF23023">
    <property type="entry name" value="Anti-Pycsar_Apyc1"/>
    <property type="match status" value="1"/>
</dbReference>
<organism evidence="13 14">
    <name type="scientific">Myriangium duriaei CBS 260.36</name>
    <dbReference type="NCBI Taxonomy" id="1168546"/>
    <lineage>
        <taxon>Eukaryota</taxon>
        <taxon>Fungi</taxon>
        <taxon>Dikarya</taxon>
        <taxon>Ascomycota</taxon>
        <taxon>Pezizomycotina</taxon>
        <taxon>Dothideomycetes</taxon>
        <taxon>Dothideomycetidae</taxon>
        <taxon>Myriangiales</taxon>
        <taxon>Myriangiaceae</taxon>
        <taxon>Myriangium</taxon>
    </lineage>
</organism>
<feature type="compositionally biased region" description="Basic and acidic residues" evidence="11">
    <location>
        <begin position="192"/>
        <end position="205"/>
    </location>
</feature>
<dbReference type="Gene3D" id="3.60.15.10">
    <property type="entry name" value="Ribonuclease Z/Hydroxyacylglutathione hydrolase-like"/>
    <property type="match status" value="2"/>
</dbReference>
<evidence type="ECO:0000256" key="6">
    <source>
        <dbReference type="ARBA" id="ARBA00022722"/>
    </source>
</evidence>
<dbReference type="InterPro" id="IPR027794">
    <property type="entry name" value="tRNase_Z_dom"/>
</dbReference>
<keyword evidence="8" id="KW-0255">Endonuclease</keyword>
<dbReference type="GO" id="GO:0005739">
    <property type="term" value="C:mitochondrion"/>
    <property type="evidence" value="ECO:0007669"/>
    <property type="project" value="TreeGrafter"/>
</dbReference>
<dbReference type="AlphaFoldDB" id="A0A9P4IXH9"/>
<feature type="region of interest" description="Disordered" evidence="11">
    <location>
        <begin position="921"/>
        <end position="963"/>
    </location>
</feature>
<evidence type="ECO:0000256" key="7">
    <source>
        <dbReference type="ARBA" id="ARBA00022723"/>
    </source>
</evidence>
<dbReference type="Proteomes" id="UP000799439">
    <property type="component" value="Unassembled WGS sequence"/>
</dbReference>
<dbReference type="PANTHER" id="PTHR12553:SF49">
    <property type="entry name" value="ZINC PHOSPHODIESTERASE ELAC PROTEIN 2"/>
    <property type="match status" value="1"/>
</dbReference>
<dbReference type="PANTHER" id="PTHR12553">
    <property type="entry name" value="ZINC PHOSPHODIESTERASE ELAC PROTEIN 2"/>
    <property type="match status" value="1"/>
</dbReference>
<keyword evidence="5" id="KW-0819">tRNA processing</keyword>
<keyword evidence="10" id="KW-0862">Zinc</keyword>
<dbReference type="CDD" id="cd07718">
    <property type="entry name" value="RNaseZ_ELAC1_ELAC2-C-term-like_MBL-fold"/>
    <property type="match status" value="1"/>
</dbReference>
<evidence type="ECO:0000256" key="9">
    <source>
        <dbReference type="ARBA" id="ARBA00022801"/>
    </source>
</evidence>
<sequence length="963" mass="106253">MKAFFQFLTTPTSDTNGTSLLLHFDQKRYIFGSLTEGTQRATVQQGVRTQKVSEIFISGRTEWRNVGGLLGFILTIADTASEAASSAKDLLRAKAANLKDDQKKQKLLSEEKKKQEQKPRLTIFGPGNLNYMLATARRFIFRTSMPLIAKEIPHLSQSRPADEVGPAVFAYQDENIRVWALAVAPESTDAASPRKNERKRSHDDMTGVEGQADTMETNAHDAATKIVKEMFNSDWRIDRLFECSINEVKLPARCFIRDPETKQIKAYTGPFPSQGNPVPDVKVLVRSPWPGAVMTPRLPMPETCEHSVSYIVKTWPQRGKFDPQKATALGLTDKSLFGRLTRGESLQNVKGETITPEMVMAPTREGTGFIVADIPSLEYVRPFLQQQAAVPESTMSNLSAYIWLLGPGLTSHPDLVAFMHSTKHLKHLITAPDVCPDRLSFDAAAAATAKLAAVDPFRYRHPVVRDSALPIAHVDSAIVADRGLTLQMEPAVKLTTDEINAPIDYDEVAEALSDEARSAAKMALEELSKENKALDSWANKLIQPDTEIVTLGTGSALPSKYRNVSGTLIKVPGWGNLLLDCGEDTIGQLKRVFPEQEYLKAMRSLKTIWISHLHADHHLGTASVVKEWYSVTHNLRAGEDIDPTSGSANLGSTASTDGRLTIMSDSAMLHWLWEYSRVEDIGFSYINPICVTAATPKHKIDTRLNWFNPQLSDANPGTKFQLQDRVTGLRPSDLNFTDIQSVYVRHCNGAQAVSLTLPSGLKISYSGDCRPSADFATIGKDSTVCIHEATFDDELQSDAKAKNHSTTSEALSVATKMNAKAVVLTHFSQRYAKVPVLEYTDEDEANDMSIPDEPVEEDAAPDNAAPALADEAAQGMGKSTFRLKADADMKVCVAFDYMRVRLGDIAQMEKFVPALLALYDGEEDGRNDKQREKQRGQGSARAGRKKKKQGDQPPMENGEKMVE</sequence>
<dbReference type="GO" id="GO:0046872">
    <property type="term" value="F:metal ion binding"/>
    <property type="evidence" value="ECO:0007669"/>
    <property type="project" value="UniProtKB-KW"/>
</dbReference>
<keyword evidence="9" id="KW-0378">Hydrolase</keyword>
<dbReference type="SUPFAM" id="SSF56281">
    <property type="entry name" value="Metallo-hydrolase/oxidoreductase"/>
    <property type="match status" value="2"/>
</dbReference>
<evidence type="ECO:0000313" key="14">
    <source>
        <dbReference type="Proteomes" id="UP000799439"/>
    </source>
</evidence>
<evidence type="ECO:0000256" key="8">
    <source>
        <dbReference type="ARBA" id="ARBA00022759"/>
    </source>
</evidence>
<keyword evidence="7" id="KW-0479">Metal-binding</keyword>
<comment type="cofactor">
    <cofactor evidence="2">
        <name>Zn(2+)</name>
        <dbReference type="ChEBI" id="CHEBI:29105"/>
    </cofactor>
</comment>